<dbReference type="GO" id="GO:0030424">
    <property type="term" value="C:axon"/>
    <property type="evidence" value="ECO:0007669"/>
    <property type="project" value="TreeGrafter"/>
</dbReference>
<reference evidence="5" key="1">
    <citation type="submission" date="2025-08" db="UniProtKB">
        <authorList>
            <consortium name="RefSeq"/>
        </authorList>
    </citation>
    <scope>IDENTIFICATION</scope>
    <source>
        <strain evidence="5">11010-0011.00</strain>
        <tissue evidence="5">Whole body</tissue>
    </source>
</reference>
<feature type="domain" description="Ig-like" evidence="3">
    <location>
        <begin position="33"/>
        <end position="136"/>
    </location>
</feature>
<dbReference type="GeneID" id="115623882"/>
<organism evidence="4 5">
    <name type="scientific">Drosophila lebanonensis</name>
    <name type="common">Fruit fly</name>
    <name type="synonym">Scaptodrosophila lebanonensis</name>
    <dbReference type="NCBI Taxonomy" id="7225"/>
    <lineage>
        <taxon>Eukaryota</taxon>
        <taxon>Metazoa</taxon>
        <taxon>Ecdysozoa</taxon>
        <taxon>Arthropoda</taxon>
        <taxon>Hexapoda</taxon>
        <taxon>Insecta</taxon>
        <taxon>Pterygota</taxon>
        <taxon>Neoptera</taxon>
        <taxon>Endopterygota</taxon>
        <taxon>Diptera</taxon>
        <taxon>Brachycera</taxon>
        <taxon>Muscomorpha</taxon>
        <taxon>Ephydroidea</taxon>
        <taxon>Drosophilidae</taxon>
        <taxon>Scaptodrosophila</taxon>
    </lineage>
</organism>
<evidence type="ECO:0000256" key="1">
    <source>
        <dbReference type="ARBA" id="ARBA00023319"/>
    </source>
</evidence>
<name>A0A6J2TGY9_DROLE</name>
<dbReference type="PANTHER" id="PTHR45080">
    <property type="entry name" value="CONTACTIN 5"/>
    <property type="match status" value="1"/>
</dbReference>
<accession>A0A6J2TGY9</accession>
<evidence type="ECO:0000256" key="2">
    <source>
        <dbReference type="SAM" id="SignalP"/>
    </source>
</evidence>
<dbReference type="InterPro" id="IPR003598">
    <property type="entry name" value="Ig_sub2"/>
</dbReference>
<dbReference type="InterPro" id="IPR007110">
    <property type="entry name" value="Ig-like_dom"/>
</dbReference>
<feature type="domain" description="Ig-like" evidence="3">
    <location>
        <begin position="238"/>
        <end position="319"/>
    </location>
</feature>
<dbReference type="InterPro" id="IPR036179">
    <property type="entry name" value="Ig-like_dom_sf"/>
</dbReference>
<dbReference type="AlphaFoldDB" id="A0A6J2TGY9"/>
<feature type="domain" description="Ig-like" evidence="3">
    <location>
        <begin position="147"/>
        <end position="231"/>
    </location>
</feature>
<keyword evidence="4" id="KW-1185">Reference proteome</keyword>
<sequence>MELKASLRLLSQQLCAILLLLETSRVWSASATPVISHISKDVVASVGDNVEFNCTVEQLGQMTVSWAKRANESDANSVVLSVNGMSTLPDSRYSVEQQKDASSGSATYTLRMERIEASDMGLYECQVLVSATNKVTRKLNLLIKTPPVISEQTPRTTLVTEGQNLEVTCHANGFPKPTISWAREHNAIMPAGGHVLADPTLRIKTVHRLDRGGYYCIAENGEGQPDKRLVRVEVEFRPQIAVQRPKVAQMLGHSVELECLVEGSPAPAVVWYRNGVKLQSDRQHEIANTASSFETTTSVLRIASVSEGDFGDYYCNATNKLGHADARLHLFQPVIPVPSSS</sequence>
<dbReference type="SMART" id="SM00409">
    <property type="entry name" value="IG"/>
    <property type="match status" value="3"/>
</dbReference>
<protein>
    <submittedName>
        <fullName evidence="5">Protein amalgam</fullName>
    </submittedName>
</protein>
<feature type="chain" id="PRO_5026963259" evidence="2">
    <location>
        <begin position="32"/>
        <end position="341"/>
    </location>
</feature>
<dbReference type="InterPro" id="IPR013783">
    <property type="entry name" value="Ig-like_fold"/>
</dbReference>
<dbReference type="GO" id="GO:0005886">
    <property type="term" value="C:plasma membrane"/>
    <property type="evidence" value="ECO:0007669"/>
    <property type="project" value="TreeGrafter"/>
</dbReference>
<feature type="signal peptide" evidence="2">
    <location>
        <begin position="1"/>
        <end position="31"/>
    </location>
</feature>
<dbReference type="Pfam" id="PF13927">
    <property type="entry name" value="Ig_3"/>
    <property type="match status" value="1"/>
</dbReference>
<dbReference type="SUPFAM" id="SSF48726">
    <property type="entry name" value="Immunoglobulin"/>
    <property type="match status" value="3"/>
</dbReference>
<evidence type="ECO:0000259" key="3">
    <source>
        <dbReference type="PROSITE" id="PS50835"/>
    </source>
</evidence>
<dbReference type="GO" id="GO:0050808">
    <property type="term" value="P:synapse organization"/>
    <property type="evidence" value="ECO:0007669"/>
    <property type="project" value="TreeGrafter"/>
</dbReference>
<dbReference type="RefSeq" id="XP_030374292.1">
    <property type="nucleotide sequence ID" value="XM_030518432.1"/>
</dbReference>
<proteinExistence type="predicted"/>
<dbReference type="FunFam" id="2.60.40.10:FF:000107">
    <property type="entry name" value="Myosin, light chain kinase a"/>
    <property type="match status" value="1"/>
</dbReference>
<evidence type="ECO:0000313" key="4">
    <source>
        <dbReference type="Proteomes" id="UP000504634"/>
    </source>
</evidence>
<dbReference type="Proteomes" id="UP000504634">
    <property type="component" value="Unplaced"/>
</dbReference>
<dbReference type="InterPro" id="IPR013098">
    <property type="entry name" value="Ig_I-set"/>
</dbReference>
<dbReference type="SMART" id="SM00408">
    <property type="entry name" value="IGc2"/>
    <property type="match status" value="3"/>
</dbReference>
<dbReference type="PROSITE" id="PS50835">
    <property type="entry name" value="IG_LIKE"/>
    <property type="match status" value="3"/>
</dbReference>
<dbReference type="InterPro" id="IPR003599">
    <property type="entry name" value="Ig_sub"/>
</dbReference>
<evidence type="ECO:0000313" key="5">
    <source>
        <dbReference type="RefSeq" id="XP_030374292.1"/>
    </source>
</evidence>
<dbReference type="InterPro" id="IPR050958">
    <property type="entry name" value="Cell_Adh-Cytoskel_Orgn"/>
</dbReference>
<keyword evidence="1" id="KW-0393">Immunoglobulin domain</keyword>
<keyword evidence="2" id="KW-0732">Signal</keyword>
<dbReference type="Pfam" id="PF07679">
    <property type="entry name" value="I-set"/>
    <property type="match status" value="2"/>
</dbReference>
<gene>
    <name evidence="5" type="primary">LOC115623882</name>
</gene>
<dbReference type="GO" id="GO:0008046">
    <property type="term" value="F:axon guidance receptor activity"/>
    <property type="evidence" value="ECO:0007669"/>
    <property type="project" value="TreeGrafter"/>
</dbReference>
<dbReference type="Gene3D" id="2.60.40.10">
    <property type="entry name" value="Immunoglobulins"/>
    <property type="match status" value="3"/>
</dbReference>
<dbReference type="GO" id="GO:0043025">
    <property type="term" value="C:neuronal cell body"/>
    <property type="evidence" value="ECO:0007669"/>
    <property type="project" value="TreeGrafter"/>
</dbReference>
<dbReference type="PANTHER" id="PTHR45080:SF33">
    <property type="entry name" value="IG-LIKE DOMAIN-CONTAINING PROTEIN"/>
    <property type="match status" value="1"/>
</dbReference>
<dbReference type="GO" id="GO:0007156">
    <property type="term" value="P:homophilic cell adhesion via plasma membrane adhesion molecules"/>
    <property type="evidence" value="ECO:0007669"/>
    <property type="project" value="TreeGrafter"/>
</dbReference>
<dbReference type="OrthoDB" id="10010359at2759"/>